<dbReference type="PANTHER" id="PTHR48222:SF4">
    <property type="entry name" value="PROTEINASE INHIBITOR, PROPEPTIDE"/>
    <property type="match status" value="1"/>
</dbReference>
<dbReference type="Gene3D" id="3.30.70.80">
    <property type="entry name" value="Peptidase S8 propeptide/proteinase inhibitor I9"/>
    <property type="match status" value="1"/>
</dbReference>
<dbReference type="RefSeq" id="XP_031390036.1">
    <property type="nucleotide sequence ID" value="XM_031534176.1"/>
</dbReference>
<reference evidence="4" key="2">
    <citation type="submission" date="2025-08" db="UniProtKB">
        <authorList>
            <consortium name="RefSeq"/>
        </authorList>
    </citation>
    <scope>IDENTIFICATION</scope>
    <source>
        <tissue evidence="4">Leaf</tissue>
    </source>
</reference>
<dbReference type="GeneID" id="116202580"/>
<evidence type="ECO:0000313" key="3">
    <source>
        <dbReference type="Proteomes" id="UP000515151"/>
    </source>
</evidence>
<dbReference type="PANTHER" id="PTHR48222">
    <property type="entry name" value="PROTEINASE INHIBITOR, PROPEPTIDE"/>
    <property type="match status" value="1"/>
</dbReference>
<sequence length="130" mass="14140">MRKRFNMLKRTAQSFSSQSPPSALLLLSIFVFSIAVAMAEGSSEASVQIVYTEKPPTEEAESHHISTLTTILGSEEAAKKSILYVYTHAATGFSASLTPQQVEELKKQPGVLQVVPSQKMQLHAGRVGLH</sequence>
<accession>A0A6P8D908</accession>
<evidence type="ECO:0000256" key="1">
    <source>
        <dbReference type="SAM" id="SignalP"/>
    </source>
</evidence>
<dbReference type="InterPro" id="IPR037045">
    <property type="entry name" value="S8pro/Inhibitor_I9_sf"/>
</dbReference>
<dbReference type="InterPro" id="IPR010259">
    <property type="entry name" value="S8pro/Inhibitor_I9"/>
</dbReference>
<feature type="chain" id="PRO_5027966671" evidence="1">
    <location>
        <begin position="40"/>
        <end position="130"/>
    </location>
</feature>
<keyword evidence="1" id="KW-0732">Signal</keyword>
<gene>
    <name evidence="4" type="primary">LOC116202580</name>
</gene>
<dbReference type="AlphaFoldDB" id="A0A6P8D908"/>
<name>A0A6P8D908_PUNGR</name>
<dbReference type="Pfam" id="PF05922">
    <property type="entry name" value="Inhibitor_I9"/>
    <property type="match status" value="1"/>
</dbReference>
<feature type="signal peptide" evidence="1">
    <location>
        <begin position="1"/>
        <end position="39"/>
    </location>
</feature>
<evidence type="ECO:0000259" key="2">
    <source>
        <dbReference type="Pfam" id="PF05922"/>
    </source>
</evidence>
<dbReference type="OrthoDB" id="687377at2759"/>
<evidence type="ECO:0000313" key="4">
    <source>
        <dbReference type="RefSeq" id="XP_031390036.1"/>
    </source>
</evidence>
<reference evidence="3" key="1">
    <citation type="journal article" date="2020" name="Plant Biotechnol. J.">
        <title>The pomegranate (Punica granatum L.) draft genome dissects genetic divergence between soft- and hard-seeded cultivars.</title>
        <authorList>
            <person name="Luo X."/>
            <person name="Li H."/>
            <person name="Wu Z."/>
            <person name="Yao W."/>
            <person name="Zhao P."/>
            <person name="Cao D."/>
            <person name="Yu H."/>
            <person name="Li K."/>
            <person name="Poudel K."/>
            <person name="Zhao D."/>
            <person name="Zhang F."/>
            <person name="Xia X."/>
            <person name="Chen L."/>
            <person name="Wang Q."/>
            <person name="Jing D."/>
            <person name="Cao S."/>
        </authorList>
    </citation>
    <scope>NUCLEOTIDE SEQUENCE [LARGE SCALE GENOMIC DNA]</scope>
    <source>
        <strain evidence="3">cv. Tunisia</strain>
    </source>
</reference>
<protein>
    <submittedName>
        <fullName evidence="4">Subtilisin-like protease SBT3.4</fullName>
    </submittedName>
</protein>
<dbReference type="Proteomes" id="UP000515151">
    <property type="component" value="Chromosome 4"/>
</dbReference>
<proteinExistence type="predicted"/>
<keyword evidence="3" id="KW-1185">Reference proteome</keyword>
<feature type="domain" description="Inhibitor I9" evidence="2">
    <location>
        <begin position="46"/>
        <end position="123"/>
    </location>
</feature>
<organism evidence="3 4">
    <name type="scientific">Punica granatum</name>
    <name type="common">Pomegranate</name>
    <dbReference type="NCBI Taxonomy" id="22663"/>
    <lineage>
        <taxon>Eukaryota</taxon>
        <taxon>Viridiplantae</taxon>
        <taxon>Streptophyta</taxon>
        <taxon>Embryophyta</taxon>
        <taxon>Tracheophyta</taxon>
        <taxon>Spermatophyta</taxon>
        <taxon>Magnoliopsida</taxon>
        <taxon>eudicotyledons</taxon>
        <taxon>Gunneridae</taxon>
        <taxon>Pentapetalae</taxon>
        <taxon>rosids</taxon>
        <taxon>malvids</taxon>
        <taxon>Myrtales</taxon>
        <taxon>Lythraceae</taxon>
        <taxon>Punica</taxon>
    </lineage>
</organism>
<dbReference type="SUPFAM" id="SSF54897">
    <property type="entry name" value="Protease propeptides/inhibitors"/>
    <property type="match status" value="1"/>
</dbReference>